<dbReference type="InterPro" id="IPR000608">
    <property type="entry name" value="UBC"/>
</dbReference>
<feature type="domain" description="UBC core" evidence="7">
    <location>
        <begin position="217"/>
        <end position="377"/>
    </location>
</feature>
<evidence type="ECO:0000259" key="7">
    <source>
        <dbReference type="PROSITE" id="PS50127"/>
    </source>
</evidence>
<dbReference type="Proteomes" id="UP000515123">
    <property type="component" value="Linkage group 12"/>
</dbReference>
<dbReference type="GO" id="GO:0061631">
    <property type="term" value="F:ubiquitin conjugating enzyme activity"/>
    <property type="evidence" value="ECO:0007669"/>
    <property type="project" value="UniProtKB-EC"/>
</dbReference>
<dbReference type="GO" id="GO:0005524">
    <property type="term" value="F:ATP binding"/>
    <property type="evidence" value="ECO:0007669"/>
    <property type="project" value="UniProtKB-KW"/>
</dbReference>
<evidence type="ECO:0000256" key="4">
    <source>
        <dbReference type="ARBA" id="ARBA00022786"/>
    </source>
</evidence>
<evidence type="ECO:0000256" key="2">
    <source>
        <dbReference type="ARBA" id="ARBA00022679"/>
    </source>
</evidence>
<feature type="region of interest" description="Disordered" evidence="6">
    <location>
        <begin position="1"/>
        <end position="29"/>
    </location>
</feature>
<protein>
    <recommendedName>
        <fullName evidence="1">E2 ubiquitin-conjugating enzyme</fullName>
        <ecNumber evidence="1">2.3.2.23</ecNumber>
    </recommendedName>
</protein>
<dbReference type="PANTHER" id="PTHR46116">
    <property type="entry name" value="(E3-INDEPENDENT) E2 UBIQUITIN-CONJUGATING ENZYME"/>
    <property type="match status" value="1"/>
</dbReference>
<evidence type="ECO:0000256" key="6">
    <source>
        <dbReference type="SAM" id="MobiDB-lite"/>
    </source>
</evidence>
<keyword evidence="2" id="KW-0808">Transferase</keyword>
<reference evidence="8" key="1">
    <citation type="journal article" date="2015" name="Nat. Genet.">
        <title>The pineapple genome and the evolution of CAM photosynthesis.</title>
        <authorList>
            <person name="Ming R."/>
            <person name="VanBuren R."/>
            <person name="Wai C.M."/>
            <person name="Tang H."/>
            <person name="Schatz M.C."/>
            <person name="Bowers J.E."/>
            <person name="Lyons E."/>
            <person name="Wang M.L."/>
            <person name="Chen J."/>
            <person name="Biggers E."/>
            <person name="Zhang J."/>
            <person name="Huang L."/>
            <person name="Zhang L."/>
            <person name="Miao W."/>
            <person name="Zhang J."/>
            <person name="Ye Z."/>
            <person name="Miao C."/>
            <person name="Lin Z."/>
            <person name="Wang H."/>
            <person name="Zhou H."/>
            <person name="Yim W.C."/>
            <person name="Priest H.D."/>
            <person name="Zheng C."/>
            <person name="Woodhouse M."/>
            <person name="Edger P.P."/>
            <person name="Guyot R."/>
            <person name="Guo H.B."/>
            <person name="Guo H."/>
            <person name="Zheng G."/>
            <person name="Singh R."/>
            <person name="Sharma A."/>
            <person name="Min X."/>
            <person name="Zheng Y."/>
            <person name="Lee H."/>
            <person name="Gurtowski J."/>
            <person name="Sedlazeck F.J."/>
            <person name="Harkess A."/>
            <person name="McKain M.R."/>
            <person name="Liao Z."/>
            <person name="Fang J."/>
            <person name="Liu J."/>
            <person name="Zhang X."/>
            <person name="Zhang Q."/>
            <person name="Hu W."/>
            <person name="Qin Y."/>
            <person name="Wang K."/>
            <person name="Chen L.Y."/>
            <person name="Shirley N."/>
            <person name="Lin Y.R."/>
            <person name="Liu L.Y."/>
            <person name="Hernandez A.G."/>
            <person name="Wright C.L."/>
            <person name="Bulone V."/>
            <person name="Tuskan G.A."/>
            <person name="Heath K."/>
            <person name="Zee F."/>
            <person name="Moore P.H."/>
            <person name="Sunkar R."/>
            <person name="Leebens-Mack J.H."/>
            <person name="Mockler T."/>
            <person name="Bennetzen J.L."/>
            <person name="Freeling M."/>
            <person name="Sankoff D."/>
            <person name="Paterson A.H."/>
            <person name="Zhu X."/>
            <person name="Yang X."/>
            <person name="Smith J.A."/>
            <person name="Cushman J.C."/>
            <person name="Paull R.E."/>
            <person name="Yu Q."/>
        </authorList>
    </citation>
    <scope>NUCLEOTIDE SEQUENCE [LARGE SCALE GENOMIC DNA]</scope>
    <source>
        <strain evidence="8">cv. F153</strain>
    </source>
</reference>
<evidence type="ECO:0000256" key="1">
    <source>
        <dbReference type="ARBA" id="ARBA00012486"/>
    </source>
</evidence>
<evidence type="ECO:0000313" key="10">
    <source>
        <dbReference type="RefSeq" id="XP_020100642.1"/>
    </source>
</evidence>
<dbReference type="AlphaFoldDB" id="A0A6P5FWE6"/>
<organism evidence="9">
    <name type="scientific">Ananas comosus</name>
    <name type="common">Pineapple</name>
    <name type="synonym">Ananas ananas</name>
    <dbReference type="NCBI Taxonomy" id="4615"/>
    <lineage>
        <taxon>Eukaryota</taxon>
        <taxon>Viridiplantae</taxon>
        <taxon>Streptophyta</taxon>
        <taxon>Embryophyta</taxon>
        <taxon>Tracheophyta</taxon>
        <taxon>Spermatophyta</taxon>
        <taxon>Magnoliopsida</taxon>
        <taxon>Liliopsida</taxon>
        <taxon>Poales</taxon>
        <taxon>Bromeliaceae</taxon>
        <taxon>Bromelioideae</taxon>
        <taxon>Ananas</taxon>
    </lineage>
</organism>
<dbReference type="Pfam" id="PF00179">
    <property type="entry name" value="UQ_con"/>
    <property type="match status" value="1"/>
</dbReference>
<dbReference type="GeneID" id="109718690"/>
<dbReference type="PANTHER" id="PTHR46116:SF41">
    <property type="entry name" value="UBIQUITIN-CONJUGATING ENZYME E2 25-RELATED"/>
    <property type="match status" value="1"/>
</dbReference>
<keyword evidence="5" id="KW-0067">ATP-binding</keyword>
<dbReference type="SMART" id="SM00212">
    <property type="entry name" value="UBCc"/>
    <property type="match status" value="1"/>
</dbReference>
<sequence length="479" mass="54494">MDGAGFFRSKSNGAASSSSNHQKSKHHQVFPHEKINISDEKAPHSTGIISGISSAFKKKQIGSYYFSWPLKAKLLQGPVPINTMYSSGNNDSTNSSIDYSLETHEQEIQDLDYFDQADEYSQYEDAEDTYYNELINHESNHTLTAKFDSLNLSPVEEDTLFSPQKLAPESASDLKQIEQNYDEIDAKFKSFKKFDIVQDFSDHHYAKHSSWLKPGKDWNKRIQHDWSVLEKDLPEMIYVRVYEQRMDLLRAVIVGPSGTPYHDGLFFFDFRFPTDYPNSPPKVYYCSHGYRLNPNLYHCGKVCLSLLNTWTGSGCEKWSKSKSTILQVLLSIQALVLNEKPYFNEPAFVKLANTPNGETNSLAYNEKVFLLSCKTMQHSLRRPPKHFEDLVAGHFHQRGHTILMACKAYLADARVGSDVLAEKQEKATCHMKDFKASLKTIFDELLTEFSAKGVDCKEFLDMKENDDSGTSSSAAAKHD</sequence>
<keyword evidence="8" id="KW-1185">Reference proteome</keyword>
<evidence type="ECO:0000313" key="8">
    <source>
        <dbReference type="Proteomes" id="UP000515123"/>
    </source>
</evidence>
<keyword evidence="4" id="KW-0833">Ubl conjugation pathway</keyword>
<evidence type="ECO:0000256" key="3">
    <source>
        <dbReference type="ARBA" id="ARBA00022741"/>
    </source>
</evidence>
<keyword evidence="3" id="KW-0547">Nucleotide-binding</keyword>
<dbReference type="InterPro" id="IPR016135">
    <property type="entry name" value="UBQ-conjugating_enzyme/RWD"/>
</dbReference>
<dbReference type="RefSeq" id="XP_020100641.1">
    <property type="nucleotide sequence ID" value="XM_020245052.1"/>
</dbReference>
<dbReference type="Gene3D" id="3.10.110.10">
    <property type="entry name" value="Ubiquitin Conjugating Enzyme"/>
    <property type="match status" value="1"/>
</dbReference>
<dbReference type="SUPFAM" id="SSF54495">
    <property type="entry name" value="UBC-like"/>
    <property type="match status" value="1"/>
</dbReference>
<reference evidence="9 10" key="2">
    <citation type="submission" date="2025-04" db="UniProtKB">
        <authorList>
            <consortium name="RefSeq"/>
        </authorList>
    </citation>
    <scope>IDENTIFICATION</scope>
    <source>
        <tissue evidence="9 10">Leaf</tissue>
    </source>
</reference>
<evidence type="ECO:0000256" key="5">
    <source>
        <dbReference type="ARBA" id="ARBA00022840"/>
    </source>
</evidence>
<gene>
    <name evidence="9 10" type="primary">LOC109718690</name>
</gene>
<name>A0A6P5FWE6_ANACO</name>
<dbReference type="FunFam" id="3.10.110.10:FF:000028">
    <property type="entry name" value="Probable ubiquitin-conjugating enzyme E2 23"/>
    <property type="match status" value="1"/>
</dbReference>
<evidence type="ECO:0000313" key="9">
    <source>
        <dbReference type="RefSeq" id="XP_020100641.1"/>
    </source>
</evidence>
<accession>A0A6P5FWE6</accession>
<dbReference type="PROSITE" id="PS50127">
    <property type="entry name" value="UBC_2"/>
    <property type="match status" value="1"/>
</dbReference>
<dbReference type="RefSeq" id="XP_020100642.1">
    <property type="nucleotide sequence ID" value="XM_020245053.1"/>
</dbReference>
<dbReference type="EC" id="2.3.2.23" evidence="1"/>
<dbReference type="CDD" id="cd23837">
    <property type="entry name" value="UBCc_UBE2O"/>
    <property type="match status" value="1"/>
</dbReference>
<feature type="compositionally biased region" description="Low complexity" evidence="6">
    <location>
        <begin position="9"/>
        <end position="21"/>
    </location>
</feature>
<dbReference type="OrthoDB" id="756308at2759"/>
<proteinExistence type="predicted"/>